<dbReference type="EMBL" id="QOHR01000007">
    <property type="protein sequence ID" value="REC57346.1"/>
    <property type="molecule type" value="Genomic_DNA"/>
</dbReference>
<dbReference type="OrthoDB" id="7869559at2"/>
<evidence type="ECO:0000313" key="3">
    <source>
        <dbReference type="Proteomes" id="UP000257131"/>
    </source>
</evidence>
<reference evidence="2 3" key="1">
    <citation type="journal article" date="2017" name="Int. J. Syst. Evol. Microbiol.">
        <title>Rhodosalinus sediminis gen. nov., sp. nov., isolated from marine saltern.</title>
        <authorList>
            <person name="Guo L.Y."/>
            <person name="Ling S.K."/>
            <person name="Li C.M."/>
            <person name="Chen G.J."/>
            <person name="Du Z.J."/>
        </authorList>
    </citation>
    <scope>NUCLEOTIDE SEQUENCE [LARGE SCALE GENOMIC DNA]</scope>
    <source>
        <strain evidence="2 3">WDN1C137</strain>
    </source>
</reference>
<evidence type="ECO:0000256" key="1">
    <source>
        <dbReference type="SAM" id="Phobius"/>
    </source>
</evidence>
<accession>A0A3D9BVD5</accession>
<dbReference type="Proteomes" id="UP000257131">
    <property type="component" value="Unassembled WGS sequence"/>
</dbReference>
<evidence type="ECO:0000313" key="2">
    <source>
        <dbReference type="EMBL" id="REC57346.1"/>
    </source>
</evidence>
<keyword evidence="3" id="KW-1185">Reference proteome</keyword>
<gene>
    <name evidence="2" type="ORF">DRV84_07825</name>
</gene>
<organism evidence="2 3">
    <name type="scientific">Rhodosalinus sediminis</name>
    <dbReference type="NCBI Taxonomy" id="1940533"/>
    <lineage>
        <taxon>Bacteria</taxon>
        <taxon>Pseudomonadati</taxon>
        <taxon>Pseudomonadota</taxon>
        <taxon>Alphaproteobacteria</taxon>
        <taxon>Rhodobacterales</taxon>
        <taxon>Paracoccaceae</taxon>
        <taxon>Rhodosalinus</taxon>
    </lineage>
</organism>
<keyword evidence="1" id="KW-0812">Transmembrane</keyword>
<keyword evidence="1" id="KW-0472">Membrane</keyword>
<comment type="caution">
    <text evidence="2">The sequence shown here is derived from an EMBL/GenBank/DDBJ whole genome shotgun (WGS) entry which is preliminary data.</text>
</comment>
<dbReference type="RefSeq" id="WP_115979332.1">
    <property type="nucleotide sequence ID" value="NZ_QOHR01000007.1"/>
</dbReference>
<name>A0A3D9BVD5_9RHOB</name>
<feature type="transmembrane region" description="Helical" evidence="1">
    <location>
        <begin position="35"/>
        <end position="53"/>
    </location>
</feature>
<keyword evidence="1" id="KW-1133">Transmembrane helix</keyword>
<proteinExistence type="predicted"/>
<dbReference type="AlphaFoldDB" id="A0A3D9BVD5"/>
<sequence>MRKLIAIVNVIAWSGFWAFGYLALAAEGLTATQVAVAAAIAFAGLVTGVAAWIRIARMAEETGYAPRSGPLPAEVREAAQAQWEDRDALP</sequence>
<protein>
    <submittedName>
        <fullName evidence="2">Uncharacterized protein</fullName>
    </submittedName>
</protein>